<keyword evidence="3" id="KW-1185">Reference proteome</keyword>
<feature type="non-terminal residue" evidence="2">
    <location>
        <position position="1"/>
    </location>
</feature>
<accession>A0A9P6STT8</accession>
<proteinExistence type="predicted"/>
<gene>
    <name evidence="2" type="ORF">BGZ80_006324</name>
</gene>
<evidence type="ECO:0000313" key="3">
    <source>
        <dbReference type="Proteomes" id="UP000703661"/>
    </source>
</evidence>
<evidence type="ECO:0000256" key="1">
    <source>
        <dbReference type="SAM" id="Coils"/>
    </source>
</evidence>
<keyword evidence="1" id="KW-0175">Coiled coil</keyword>
<dbReference type="EMBL" id="JAAAID010003115">
    <property type="protein sequence ID" value="KAG0000654.1"/>
    <property type="molecule type" value="Genomic_DNA"/>
</dbReference>
<reference evidence="2" key="1">
    <citation type="journal article" date="2020" name="Fungal Divers.">
        <title>Resolving the Mortierellaceae phylogeny through synthesis of multi-gene phylogenetics and phylogenomics.</title>
        <authorList>
            <person name="Vandepol N."/>
            <person name="Liber J."/>
            <person name="Desiro A."/>
            <person name="Na H."/>
            <person name="Kennedy M."/>
            <person name="Barry K."/>
            <person name="Grigoriev I.V."/>
            <person name="Miller A.N."/>
            <person name="O'Donnell K."/>
            <person name="Stajich J.E."/>
            <person name="Bonito G."/>
        </authorList>
    </citation>
    <scope>NUCLEOTIDE SEQUENCE</scope>
    <source>
        <strain evidence="2">NRRL 2769</strain>
    </source>
</reference>
<dbReference type="Proteomes" id="UP000703661">
    <property type="component" value="Unassembled WGS sequence"/>
</dbReference>
<dbReference type="AlphaFoldDB" id="A0A9P6STT8"/>
<sequence length="509" mass="57044">MTASRNATKELVVLRANSHVRGLVFIQRARKGASNPVYPATNHALGNAFTRGNANYLAEFPVAAYHYCVECTNSTTVNSITDSLYGVSLGNKDINMGPIMVLQCGHTLHMSHLDNLMQLSSYYTAQVDTESGKSTFVGCNRLPVKEDTPVACPHCRQPITGLLRYGRRLKNVELLKEIDAFQGSQVNGMKQTIQTFEAGLKLMARECALFLKSLSDTTVNANSCMIPPKSQMRPLGRFGSHEAQFRAKSFTMISQFYDIPKKQEREWRKFVAPIVHLPQQFTAIHQRACRSSVKQTYDAAIEQIYGKPASLGRRSESNVQRVSEKSAGIVDALDAAHLYVEGCGLPHKGFVGSSYVDSLLERTNVVMLIVSYAFSALQTVGAASGWYWFVEDLIRCAFTHIEALGRAAYRVGDKETLAYATVMRMDVVCRLMQWLVLRKNFRGHFGGEKLAEKLDEFQKEFQKLKKELEGNCADSVRTKCTIRVARLEEKVKRVVESMKTDTLEEILFD</sequence>
<protein>
    <submittedName>
        <fullName evidence="2">Uncharacterized protein</fullName>
    </submittedName>
</protein>
<name>A0A9P6STT8_9FUNG</name>
<feature type="coiled-coil region" evidence="1">
    <location>
        <begin position="447"/>
        <end position="474"/>
    </location>
</feature>
<comment type="caution">
    <text evidence="2">The sequence shown here is derived from an EMBL/GenBank/DDBJ whole genome shotgun (WGS) entry which is preliminary data.</text>
</comment>
<evidence type="ECO:0000313" key="2">
    <source>
        <dbReference type="EMBL" id="KAG0000654.1"/>
    </source>
</evidence>
<organism evidence="2 3">
    <name type="scientific">Entomortierella chlamydospora</name>
    <dbReference type="NCBI Taxonomy" id="101097"/>
    <lineage>
        <taxon>Eukaryota</taxon>
        <taxon>Fungi</taxon>
        <taxon>Fungi incertae sedis</taxon>
        <taxon>Mucoromycota</taxon>
        <taxon>Mortierellomycotina</taxon>
        <taxon>Mortierellomycetes</taxon>
        <taxon>Mortierellales</taxon>
        <taxon>Mortierellaceae</taxon>
        <taxon>Entomortierella</taxon>
    </lineage>
</organism>